<comment type="similarity">
    <text evidence="1">Belongs to the glycosyltransferase 2 family.</text>
</comment>
<evidence type="ECO:0000259" key="5">
    <source>
        <dbReference type="Pfam" id="PF00535"/>
    </source>
</evidence>
<protein>
    <submittedName>
        <fullName evidence="6">Glycosyl transferase family 2</fullName>
    </submittedName>
</protein>
<proteinExistence type="inferred from homology"/>
<evidence type="ECO:0000313" key="6">
    <source>
        <dbReference type="EMBL" id="RSU13464.1"/>
    </source>
</evidence>
<dbReference type="Pfam" id="PF00535">
    <property type="entry name" value="Glycos_transf_2"/>
    <property type="match status" value="1"/>
</dbReference>
<accession>A0A430AZJ1</accession>
<dbReference type="InterPro" id="IPR029044">
    <property type="entry name" value="Nucleotide-diphossugar_trans"/>
</dbReference>
<keyword evidence="4" id="KW-1133">Transmembrane helix</keyword>
<evidence type="ECO:0000313" key="7">
    <source>
        <dbReference type="Proteomes" id="UP000286773"/>
    </source>
</evidence>
<evidence type="ECO:0000256" key="2">
    <source>
        <dbReference type="ARBA" id="ARBA00022676"/>
    </source>
</evidence>
<sequence length="383" mass="44196">MKVLFWIFTFLIIYTMIGYPILLQFLSKVLPHKKLQVTSTYNPTVTIIVPAHNEESVIEKKILNLLDLNFTNNKFDIIIASDNSTDGTNEIVKKYASKYPHKVSLYKVRDRKGKTNAQDEAVNHASGEVIIFTDANSMLDRESANQLVLSLSDKNVGYVAGKLIYTNDKENITSQSESSYWDIDLYMRKIESGLSSITAGNGSIYAVRKKDYMVIDPIYSHDSVFPPKFVISGKRAIYNENALAFEKAGETDEDEFQRKVRMSRKIIMINFIDFEKYNFFKYGLFTLFYFSHRTLRNNLYFMHIVVFLLNLILVITTKNTSFTILLIGQLLIYFTSFFGRKSENKYIKFLSYYIVTILAQLVGAIKEISGKSKPFWEKAESTR</sequence>
<dbReference type="Proteomes" id="UP000286773">
    <property type="component" value="Unassembled WGS sequence"/>
</dbReference>
<dbReference type="AlphaFoldDB" id="A0A430AZJ1"/>
<dbReference type="PANTHER" id="PTHR43630:SF1">
    <property type="entry name" value="POLY-BETA-1,6-N-ACETYL-D-GLUCOSAMINE SYNTHASE"/>
    <property type="match status" value="1"/>
</dbReference>
<feature type="transmembrane region" description="Helical" evidence="4">
    <location>
        <begin position="6"/>
        <end position="26"/>
    </location>
</feature>
<reference evidence="6 7" key="1">
    <citation type="submission" date="2017-05" db="EMBL/GenBank/DDBJ databases">
        <title>Vagococcus spp. assemblies.</title>
        <authorList>
            <person name="Gulvik C.A."/>
        </authorList>
    </citation>
    <scope>NUCLEOTIDE SEQUENCE [LARGE SCALE GENOMIC DNA]</scope>
    <source>
        <strain evidence="6 7">LMG 24798</strain>
    </source>
</reference>
<feature type="transmembrane region" description="Helical" evidence="4">
    <location>
        <begin position="322"/>
        <end position="339"/>
    </location>
</feature>
<keyword evidence="4" id="KW-0472">Membrane</keyword>
<keyword evidence="3 6" id="KW-0808">Transferase</keyword>
<gene>
    <name evidence="6" type="ORF">CBF27_04120</name>
</gene>
<dbReference type="PANTHER" id="PTHR43630">
    <property type="entry name" value="POLY-BETA-1,6-N-ACETYL-D-GLUCOSAMINE SYNTHASE"/>
    <property type="match status" value="1"/>
</dbReference>
<dbReference type="Gene3D" id="3.90.550.10">
    <property type="entry name" value="Spore Coat Polysaccharide Biosynthesis Protein SpsA, Chain A"/>
    <property type="match status" value="1"/>
</dbReference>
<evidence type="ECO:0000256" key="3">
    <source>
        <dbReference type="ARBA" id="ARBA00022679"/>
    </source>
</evidence>
<dbReference type="SUPFAM" id="SSF53448">
    <property type="entry name" value="Nucleotide-diphospho-sugar transferases"/>
    <property type="match status" value="1"/>
</dbReference>
<keyword evidence="4" id="KW-0812">Transmembrane</keyword>
<dbReference type="InterPro" id="IPR001173">
    <property type="entry name" value="Glyco_trans_2-like"/>
</dbReference>
<organism evidence="6 7">
    <name type="scientific">Vagococcus acidifermentans</name>
    <dbReference type="NCBI Taxonomy" id="564710"/>
    <lineage>
        <taxon>Bacteria</taxon>
        <taxon>Bacillati</taxon>
        <taxon>Bacillota</taxon>
        <taxon>Bacilli</taxon>
        <taxon>Lactobacillales</taxon>
        <taxon>Enterococcaceae</taxon>
        <taxon>Vagococcus</taxon>
    </lineage>
</organism>
<feature type="domain" description="Glycosyltransferase 2-like" evidence="5">
    <location>
        <begin position="46"/>
        <end position="198"/>
    </location>
</feature>
<dbReference type="EMBL" id="NGKC01000003">
    <property type="protein sequence ID" value="RSU13464.1"/>
    <property type="molecule type" value="Genomic_DNA"/>
</dbReference>
<dbReference type="GO" id="GO:0016757">
    <property type="term" value="F:glycosyltransferase activity"/>
    <property type="evidence" value="ECO:0007669"/>
    <property type="project" value="UniProtKB-KW"/>
</dbReference>
<keyword evidence="2" id="KW-0328">Glycosyltransferase</keyword>
<comment type="caution">
    <text evidence="6">The sequence shown here is derived from an EMBL/GenBank/DDBJ whole genome shotgun (WGS) entry which is preliminary data.</text>
</comment>
<evidence type="ECO:0000256" key="4">
    <source>
        <dbReference type="SAM" id="Phobius"/>
    </source>
</evidence>
<feature type="transmembrane region" description="Helical" evidence="4">
    <location>
        <begin position="346"/>
        <end position="365"/>
    </location>
</feature>
<keyword evidence="7" id="KW-1185">Reference proteome</keyword>
<evidence type="ECO:0000256" key="1">
    <source>
        <dbReference type="ARBA" id="ARBA00006739"/>
    </source>
</evidence>
<feature type="transmembrane region" description="Helical" evidence="4">
    <location>
        <begin position="299"/>
        <end position="316"/>
    </location>
</feature>
<dbReference type="OrthoDB" id="9766299at2"/>
<name>A0A430AZJ1_9ENTE</name>